<proteinExistence type="predicted"/>
<name>A0A0B8P4W5_9VIBR</name>
<dbReference type="AlphaFoldDB" id="A0A0B8P4W5"/>
<gene>
    <name evidence="1" type="ORF">JCM19231_3168</name>
</gene>
<accession>A0A0B8P4W5</accession>
<keyword evidence="2" id="KW-1185">Reference proteome</keyword>
<evidence type="ECO:0000313" key="1">
    <source>
        <dbReference type="EMBL" id="GAM58318.1"/>
    </source>
</evidence>
<dbReference type="Proteomes" id="UP000031671">
    <property type="component" value="Unassembled WGS sequence"/>
</dbReference>
<organism evidence="1 2">
    <name type="scientific">Vibrio ishigakensis</name>
    <dbReference type="NCBI Taxonomy" id="1481914"/>
    <lineage>
        <taxon>Bacteria</taxon>
        <taxon>Pseudomonadati</taxon>
        <taxon>Pseudomonadota</taxon>
        <taxon>Gammaproteobacteria</taxon>
        <taxon>Vibrionales</taxon>
        <taxon>Vibrionaceae</taxon>
        <taxon>Vibrio</taxon>
    </lineage>
</organism>
<comment type="caution">
    <text evidence="1">The sequence shown here is derived from an EMBL/GenBank/DDBJ whole genome shotgun (WGS) entry which is preliminary data.</text>
</comment>
<evidence type="ECO:0000313" key="2">
    <source>
        <dbReference type="Proteomes" id="UP000031671"/>
    </source>
</evidence>
<sequence>MGSLFEKMVFLHDLVKEEQVSDEHQIDWQVSETAMQITKHLFGIELMITYAQLEGNSVVVGDDSSNWFMSISLYEGTKRKGCQMYMVRNDRTVCELDLNRYH</sequence>
<protein>
    <submittedName>
        <fullName evidence="1">Uncharacterized protein</fullName>
    </submittedName>
</protein>
<dbReference type="EMBL" id="BBRZ01000082">
    <property type="protein sequence ID" value="GAM58318.1"/>
    <property type="molecule type" value="Genomic_DNA"/>
</dbReference>
<reference evidence="1 2" key="2">
    <citation type="submission" date="2015-01" db="EMBL/GenBank/DDBJ databases">
        <authorList>
            <consortium name="NBRP consortium"/>
            <person name="Sawabe T."/>
            <person name="Meirelles P."/>
            <person name="Feng G."/>
            <person name="Sayaka M."/>
            <person name="Hattori M."/>
            <person name="Ohkuma M."/>
        </authorList>
    </citation>
    <scope>NUCLEOTIDE SEQUENCE [LARGE SCALE GENOMIC DNA]</scope>
    <source>
        <strain evidence="2">JCM 19231</strain>
    </source>
</reference>
<reference evidence="1 2" key="1">
    <citation type="submission" date="2015-01" db="EMBL/GenBank/DDBJ databases">
        <title>Vibrio sp. C1 JCM 19231 whole genome shotgun sequence.</title>
        <authorList>
            <person name="Sawabe T."/>
            <person name="Meirelles P."/>
            <person name="Feng G."/>
            <person name="Sayaka M."/>
            <person name="Hattori M."/>
            <person name="Ohkuma M."/>
        </authorList>
    </citation>
    <scope>NUCLEOTIDE SEQUENCE [LARGE SCALE GENOMIC DNA]</scope>
    <source>
        <strain evidence="2">JCM 19231</strain>
    </source>
</reference>